<dbReference type="RefSeq" id="WP_341980573.1">
    <property type="nucleotide sequence ID" value="NZ_JBBYAF010000005.1"/>
</dbReference>
<accession>A0ABU9K7J9</accession>
<keyword evidence="1" id="KW-1133">Transmembrane helix</keyword>
<feature type="transmembrane region" description="Helical" evidence="1">
    <location>
        <begin position="6"/>
        <end position="23"/>
    </location>
</feature>
<proteinExistence type="predicted"/>
<comment type="caution">
    <text evidence="2">The sequence shown here is derived from an EMBL/GenBank/DDBJ whole genome shotgun (WGS) entry which is preliminary data.</text>
</comment>
<name>A0ABU9K7J9_9BACI</name>
<organism evidence="2 3">
    <name type="scientific">Rossellomorea oryzaecorticis</name>
    <dbReference type="NCBI Taxonomy" id="1396505"/>
    <lineage>
        <taxon>Bacteria</taxon>
        <taxon>Bacillati</taxon>
        <taxon>Bacillota</taxon>
        <taxon>Bacilli</taxon>
        <taxon>Bacillales</taxon>
        <taxon>Bacillaceae</taxon>
        <taxon>Rossellomorea</taxon>
    </lineage>
</organism>
<keyword evidence="3" id="KW-1185">Reference proteome</keyword>
<reference evidence="2 3" key="1">
    <citation type="submission" date="2024-04" db="EMBL/GenBank/DDBJ databases">
        <title>Bacillus oryzaecorticis sp. nov., a moderately halophilic bacterium isolated from rice husks.</title>
        <authorList>
            <person name="Zhu H.-S."/>
        </authorList>
    </citation>
    <scope>NUCLEOTIDE SEQUENCE [LARGE SCALE GENOMIC DNA]</scope>
    <source>
        <strain evidence="2 3">ZC255</strain>
    </source>
</reference>
<dbReference type="Proteomes" id="UP001389717">
    <property type="component" value="Unassembled WGS sequence"/>
</dbReference>
<evidence type="ECO:0000313" key="2">
    <source>
        <dbReference type="EMBL" id="MEL3971375.1"/>
    </source>
</evidence>
<gene>
    <name evidence="2" type="ORF">AAEO50_03700</name>
</gene>
<keyword evidence="1" id="KW-0812">Transmembrane</keyword>
<evidence type="ECO:0000256" key="1">
    <source>
        <dbReference type="SAM" id="Phobius"/>
    </source>
</evidence>
<keyword evidence="1" id="KW-0472">Membrane</keyword>
<sequence>MNLKLLIIPAIGIVIMLGIFVRNDARTLHIEPSDLPVNRTMAVEISQRYLAGWWKTPAKLDFTPYATKDVHQMSDEMIVEIIDERDISSCKGYEIIINKNNGTVKSKEEVNYCR</sequence>
<dbReference type="EMBL" id="JBBYAF010000005">
    <property type="protein sequence ID" value="MEL3971375.1"/>
    <property type="molecule type" value="Genomic_DNA"/>
</dbReference>
<protein>
    <submittedName>
        <fullName evidence="2">Uncharacterized protein</fullName>
    </submittedName>
</protein>
<evidence type="ECO:0000313" key="3">
    <source>
        <dbReference type="Proteomes" id="UP001389717"/>
    </source>
</evidence>